<organism evidence="1 2">
    <name type="scientific">Elysia crispata</name>
    <name type="common">lettuce slug</name>
    <dbReference type="NCBI Taxonomy" id="231223"/>
    <lineage>
        <taxon>Eukaryota</taxon>
        <taxon>Metazoa</taxon>
        <taxon>Spiralia</taxon>
        <taxon>Lophotrochozoa</taxon>
        <taxon>Mollusca</taxon>
        <taxon>Gastropoda</taxon>
        <taxon>Heterobranchia</taxon>
        <taxon>Euthyneura</taxon>
        <taxon>Panpulmonata</taxon>
        <taxon>Sacoglossa</taxon>
        <taxon>Placobranchoidea</taxon>
        <taxon>Plakobranchidae</taxon>
        <taxon>Elysia</taxon>
    </lineage>
</organism>
<gene>
    <name evidence="1" type="ORF">RRG08_013983</name>
</gene>
<reference evidence="1" key="1">
    <citation type="journal article" date="2023" name="G3 (Bethesda)">
        <title>A reference genome for the long-term kleptoplast-retaining sea slug Elysia crispata morphotype clarki.</title>
        <authorList>
            <person name="Eastman K.E."/>
            <person name="Pendleton A.L."/>
            <person name="Shaikh M.A."/>
            <person name="Suttiyut T."/>
            <person name="Ogas R."/>
            <person name="Tomko P."/>
            <person name="Gavelis G."/>
            <person name="Widhalm J.R."/>
            <person name="Wisecaver J.H."/>
        </authorList>
    </citation>
    <scope>NUCLEOTIDE SEQUENCE</scope>
    <source>
        <strain evidence="1">ECLA1</strain>
    </source>
</reference>
<accession>A0AAE0YC99</accession>
<dbReference type="Proteomes" id="UP001283361">
    <property type="component" value="Unassembled WGS sequence"/>
</dbReference>
<proteinExistence type="predicted"/>
<feature type="non-terminal residue" evidence="1">
    <location>
        <position position="1"/>
    </location>
</feature>
<evidence type="ECO:0000313" key="2">
    <source>
        <dbReference type="Proteomes" id="UP001283361"/>
    </source>
</evidence>
<dbReference type="AlphaFoldDB" id="A0AAE0YC99"/>
<name>A0AAE0YC99_9GAST</name>
<sequence>AQYHGNSRSQALYPGGLVATRPVSRQLEVTGSVSRGTRSYTPSITATRGHRLCIQGDS</sequence>
<keyword evidence="2" id="KW-1185">Reference proteome</keyword>
<evidence type="ECO:0000313" key="1">
    <source>
        <dbReference type="EMBL" id="KAK3739549.1"/>
    </source>
</evidence>
<protein>
    <submittedName>
        <fullName evidence="1">Uncharacterized protein</fullName>
    </submittedName>
</protein>
<dbReference type="EMBL" id="JAWDGP010006515">
    <property type="protein sequence ID" value="KAK3739549.1"/>
    <property type="molecule type" value="Genomic_DNA"/>
</dbReference>
<comment type="caution">
    <text evidence="1">The sequence shown here is derived from an EMBL/GenBank/DDBJ whole genome shotgun (WGS) entry which is preliminary data.</text>
</comment>